<gene>
    <name evidence="1" type="ORF">GPUH_LOCUS2641</name>
</gene>
<dbReference type="Proteomes" id="UP000271098">
    <property type="component" value="Unassembled WGS sequence"/>
</dbReference>
<keyword evidence="2" id="KW-1185">Reference proteome</keyword>
<dbReference type="AlphaFoldDB" id="A0A183D1Q1"/>
<dbReference type="WBParaSite" id="GPUH_0000264701-mRNA-1">
    <property type="protein sequence ID" value="GPUH_0000264701-mRNA-1"/>
    <property type="gene ID" value="GPUH_0000264701"/>
</dbReference>
<protein>
    <submittedName>
        <fullName evidence="1 3">Uncharacterized protein</fullName>
    </submittedName>
</protein>
<name>A0A183D1Q1_9BILA</name>
<reference evidence="3" key="1">
    <citation type="submission" date="2016-06" db="UniProtKB">
        <authorList>
            <consortium name="WormBaseParasite"/>
        </authorList>
    </citation>
    <scope>IDENTIFICATION</scope>
</reference>
<reference evidence="1 2" key="2">
    <citation type="submission" date="2018-11" db="EMBL/GenBank/DDBJ databases">
        <authorList>
            <consortium name="Pathogen Informatics"/>
        </authorList>
    </citation>
    <scope>NUCLEOTIDE SEQUENCE [LARGE SCALE GENOMIC DNA]</scope>
</reference>
<evidence type="ECO:0000313" key="2">
    <source>
        <dbReference type="Proteomes" id="UP000271098"/>
    </source>
</evidence>
<sequence length="69" mass="7863">MSVYDCQPCFGCDQHIQCFRIPQPMSSNLVPEVAGGYQCSWLYRPFSTRLGLQAIKPFEAVVFFINAKQ</sequence>
<evidence type="ECO:0000313" key="1">
    <source>
        <dbReference type="EMBL" id="VDK35607.1"/>
    </source>
</evidence>
<dbReference type="EMBL" id="UYRT01004111">
    <property type="protein sequence ID" value="VDK35607.1"/>
    <property type="molecule type" value="Genomic_DNA"/>
</dbReference>
<proteinExistence type="predicted"/>
<evidence type="ECO:0000313" key="3">
    <source>
        <dbReference type="WBParaSite" id="GPUH_0000264701-mRNA-1"/>
    </source>
</evidence>
<organism evidence="3">
    <name type="scientific">Gongylonema pulchrum</name>
    <dbReference type="NCBI Taxonomy" id="637853"/>
    <lineage>
        <taxon>Eukaryota</taxon>
        <taxon>Metazoa</taxon>
        <taxon>Ecdysozoa</taxon>
        <taxon>Nematoda</taxon>
        <taxon>Chromadorea</taxon>
        <taxon>Rhabditida</taxon>
        <taxon>Spirurina</taxon>
        <taxon>Spiruromorpha</taxon>
        <taxon>Spiruroidea</taxon>
        <taxon>Gongylonematidae</taxon>
        <taxon>Gongylonema</taxon>
    </lineage>
</organism>
<accession>A0A183D1Q1</accession>